<dbReference type="PROSITE" id="PS51186">
    <property type="entry name" value="GNAT"/>
    <property type="match status" value="1"/>
</dbReference>
<evidence type="ECO:0000313" key="5">
    <source>
        <dbReference type="Proteomes" id="UP000028542"/>
    </source>
</evidence>
<keyword evidence="5" id="KW-1185">Reference proteome</keyword>
<evidence type="ECO:0000256" key="1">
    <source>
        <dbReference type="ARBA" id="ARBA00022679"/>
    </source>
</evidence>
<dbReference type="InterPro" id="IPR000182">
    <property type="entry name" value="GNAT_dom"/>
</dbReference>
<dbReference type="CDD" id="cd04301">
    <property type="entry name" value="NAT_SF"/>
    <property type="match status" value="1"/>
</dbReference>
<dbReference type="STRING" id="318464.IO99_07370"/>
<dbReference type="PANTHER" id="PTHR43420">
    <property type="entry name" value="ACETYLTRANSFERASE"/>
    <property type="match status" value="1"/>
</dbReference>
<gene>
    <name evidence="4" type="ORF">IO99_07370</name>
</gene>
<dbReference type="Pfam" id="PF13673">
    <property type="entry name" value="Acetyltransf_10"/>
    <property type="match status" value="1"/>
</dbReference>
<dbReference type="GO" id="GO:0016747">
    <property type="term" value="F:acyltransferase activity, transferring groups other than amino-acyl groups"/>
    <property type="evidence" value="ECO:0007669"/>
    <property type="project" value="InterPro"/>
</dbReference>
<dbReference type="EMBL" id="JPMD01000015">
    <property type="protein sequence ID" value="KEZ87059.1"/>
    <property type="molecule type" value="Genomic_DNA"/>
</dbReference>
<dbReference type="eggNOG" id="ENOG50305JI">
    <property type="taxonomic scope" value="Bacteria"/>
</dbReference>
<accession>A0A084JDM5</accession>
<protein>
    <submittedName>
        <fullName evidence="4">GCN5 family acetyltransferase</fullName>
    </submittedName>
</protein>
<dbReference type="SUPFAM" id="SSF55729">
    <property type="entry name" value="Acyl-CoA N-acyltransferases (Nat)"/>
    <property type="match status" value="1"/>
</dbReference>
<dbReference type="InterPro" id="IPR050680">
    <property type="entry name" value="YpeA/RimI_acetyltransf"/>
</dbReference>
<reference evidence="4 5" key="1">
    <citation type="submission" date="2014-07" db="EMBL/GenBank/DDBJ databases">
        <title>Draft genome of Clostridium sulfidigenes 113A isolated from sediments associated with methane hydrate from Krishna Godavari basin.</title>
        <authorList>
            <person name="Honkalas V.S."/>
            <person name="Dabir A.P."/>
            <person name="Arora P."/>
            <person name="Dhakephalkar P.K."/>
        </authorList>
    </citation>
    <scope>NUCLEOTIDE SEQUENCE [LARGE SCALE GENOMIC DNA]</scope>
    <source>
        <strain evidence="4 5">113A</strain>
    </source>
</reference>
<keyword evidence="2" id="KW-0012">Acyltransferase</keyword>
<dbReference type="InterPro" id="IPR016181">
    <property type="entry name" value="Acyl_CoA_acyltransferase"/>
</dbReference>
<evidence type="ECO:0000313" key="4">
    <source>
        <dbReference type="EMBL" id="KEZ87059.1"/>
    </source>
</evidence>
<sequence>MESKEILMLIDNISPHAKEYVKKAFENNRVDIIYSVSTEENKGVFIAVDNKDCCIFYAYFLNENNIEQILDIIKNKTKEYIIKFDSKEICFNVYGNNLKIINEVRKLGFKLDIEGYHLEFIGKELPELNCCNLIDKGFKSDMLKEFINLFDSSYYQLNIDNGWQVNTNAINEEQFYKKLIDLDEHSQVRSFWMNNELVGAYIFCQNYITDIAVKPTVQNKGYGSYILAHCIRNMSMNESIRNIRLRVAKSNTGAKKLYERNGFIEIAYFSEHTYE</sequence>
<organism evidence="4 5">
    <name type="scientific">Clostridium sulfidigenes</name>
    <dbReference type="NCBI Taxonomy" id="318464"/>
    <lineage>
        <taxon>Bacteria</taxon>
        <taxon>Bacillati</taxon>
        <taxon>Bacillota</taxon>
        <taxon>Clostridia</taxon>
        <taxon>Eubacteriales</taxon>
        <taxon>Clostridiaceae</taxon>
        <taxon>Clostridium</taxon>
    </lineage>
</organism>
<comment type="caution">
    <text evidence="4">The sequence shown here is derived from an EMBL/GenBank/DDBJ whole genome shotgun (WGS) entry which is preliminary data.</text>
</comment>
<dbReference type="PANTHER" id="PTHR43420:SF44">
    <property type="entry name" value="ACETYLTRANSFERASE YPEA"/>
    <property type="match status" value="1"/>
</dbReference>
<feature type="domain" description="N-acetyltransferase" evidence="3">
    <location>
        <begin position="133"/>
        <end position="275"/>
    </location>
</feature>
<evidence type="ECO:0000256" key="2">
    <source>
        <dbReference type="ARBA" id="ARBA00023315"/>
    </source>
</evidence>
<proteinExistence type="predicted"/>
<evidence type="ECO:0000259" key="3">
    <source>
        <dbReference type="PROSITE" id="PS51186"/>
    </source>
</evidence>
<keyword evidence="1 4" id="KW-0808">Transferase</keyword>
<name>A0A084JDM5_9CLOT</name>
<dbReference type="RefSeq" id="WP_035131787.1">
    <property type="nucleotide sequence ID" value="NZ_JPMD01000015.1"/>
</dbReference>
<dbReference type="AlphaFoldDB" id="A0A084JDM5"/>
<dbReference type="Proteomes" id="UP000028542">
    <property type="component" value="Unassembled WGS sequence"/>
</dbReference>
<dbReference type="Gene3D" id="3.40.630.30">
    <property type="match status" value="1"/>
</dbReference>